<keyword evidence="8 9" id="KW-0975">Bacterial flagellum</keyword>
<proteinExistence type="inferred from homology"/>
<name>A0ABT4LH95_9PROT</name>
<evidence type="ECO:0000313" key="11">
    <source>
        <dbReference type="Proteomes" id="UP001069802"/>
    </source>
</evidence>
<keyword evidence="11" id="KW-1185">Reference proteome</keyword>
<dbReference type="RefSeq" id="WP_269422675.1">
    <property type="nucleotide sequence ID" value="NZ_JAPWGY010000002.1"/>
</dbReference>
<evidence type="ECO:0000256" key="2">
    <source>
        <dbReference type="ARBA" id="ARBA00006156"/>
    </source>
</evidence>
<dbReference type="PANTHER" id="PTHR34040">
    <property type="entry name" value="FLAGELLAR BIOSYNTHETIC PROTEIN FLIQ"/>
    <property type="match status" value="1"/>
</dbReference>
<dbReference type="PIRSF" id="PIRSF004669">
    <property type="entry name" value="FliQ"/>
    <property type="match status" value="1"/>
</dbReference>
<evidence type="ECO:0000256" key="9">
    <source>
        <dbReference type="RuleBase" id="RU364090"/>
    </source>
</evidence>
<dbReference type="InterPro" id="IPR002191">
    <property type="entry name" value="Bac_export_3"/>
</dbReference>
<reference evidence="10" key="1">
    <citation type="submission" date="2022-12" db="EMBL/GenBank/DDBJ databases">
        <title>Bacterial isolates from different developmental stages of Nematostella vectensis.</title>
        <authorList>
            <person name="Fraune S."/>
        </authorList>
    </citation>
    <scope>NUCLEOTIDE SEQUENCE</scope>
    <source>
        <strain evidence="10">G21630-S1</strain>
    </source>
</reference>
<organism evidence="10 11">
    <name type="scientific">Kiloniella laminariae</name>
    <dbReference type="NCBI Taxonomy" id="454162"/>
    <lineage>
        <taxon>Bacteria</taxon>
        <taxon>Pseudomonadati</taxon>
        <taxon>Pseudomonadota</taxon>
        <taxon>Alphaproteobacteria</taxon>
        <taxon>Rhodospirillales</taxon>
        <taxon>Kiloniellaceae</taxon>
        <taxon>Kiloniella</taxon>
    </lineage>
</organism>
<comment type="caution">
    <text evidence="10">The sequence shown here is derived from an EMBL/GenBank/DDBJ whole genome shotgun (WGS) entry which is preliminary data.</text>
</comment>
<dbReference type="EMBL" id="JAPWGY010000002">
    <property type="protein sequence ID" value="MCZ4280474.1"/>
    <property type="molecule type" value="Genomic_DNA"/>
</dbReference>
<dbReference type="PANTHER" id="PTHR34040:SF2">
    <property type="entry name" value="FLAGELLAR BIOSYNTHETIC PROTEIN FLIQ"/>
    <property type="match status" value="1"/>
</dbReference>
<comment type="subcellular location">
    <subcellularLocation>
        <location evidence="1 9">Cell membrane</location>
        <topology evidence="1">Multi-pass membrane protein</topology>
    </subcellularLocation>
    <subcellularLocation>
        <location evidence="9">Bacterial flagellum basal body</location>
    </subcellularLocation>
</comment>
<evidence type="ECO:0000313" key="10">
    <source>
        <dbReference type="EMBL" id="MCZ4280474.1"/>
    </source>
</evidence>
<keyword evidence="10" id="KW-0966">Cell projection</keyword>
<keyword evidence="6 9" id="KW-1133">Transmembrane helix</keyword>
<protein>
    <recommendedName>
        <fullName evidence="3 9">Flagellar biosynthetic protein FliQ</fullName>
    </recommendedName>
</protein>
<feature type="transmembrane region" description="Helical" evidence="9">
    <location>
        <begin position="51"/>
        <end position="69"/>
    </location>
</feature>
<evidence type="ECO:0000256" key="4">
    <source>
        <dbReference type="ARBA" id="ARBA00022475"/>
    </source>
</evidence>
<dbReference type="NCBIfam" id="TIGR01402">
    <property type="entry name" value="fliQ"/>
    <property type="match status" value="1"/>
</dbReference>
<evidence type="ECO:0000256" key="7">
    <source>
        <dbReference type="ARBA" id="ARBA00023136"/>
    </source>
</evidence>
<dbReference type="Pfam" id="PF01313">
    <property type="entry name" value="Bac_export_3"/>
    <property type="match status" value="1"/>
</dbReference>
<keyword evidence="4 9" id="KW-1003">Cell membrane</keyword>
<evidence type="ECO:0000256" key="5">
    <source>
        <dbReference type="ARBA" id="ARBA00022692"/>
    </source>
</evidence>
<evidence type="ECO:0000256" key="1">
    <source>
        <dbReference type="ARBA" id="ARBA00004651"/>
    </source>
</evidence>
<dbReference type="InterPro" id="IPR006305">
    <property type="entry name" value="FliQ"/>
</dbReference>
<feature type="transmembrane region" description="Helical" evidence="9">
    <location>
        <begin position="20"/>
        <end position="39"/>
    </location>
</feature>
<keyword evidence="10" id="KW-0969">Cilium</keyword>
<dbReference type="PRINTS" id="PR00952">
    <property type="entry name" value="TYPE3IMQPROT"/>
</dbReference>
<dbReference type="Proteomes" id="UP001069802">
    <property type="component" value="Unassembled WGS sequence"/>
</dbReference>
<comment type="function">
    <text evidence="9">Role in flagellar biosynthesis.</text>
</comment>
<accession>A0ABT4LH95</accession>
<comment type="similarity">
    <text evidence="2 9">Belongs to the FliQ/MopD/SpaQ family.</text>
</comment>
<keyword evidence="10" id="KW-0282">Flagellum</keyword>
<keyword evidence="7 9" id="KW-0472">Membrane</keyword>
<gene>
    <name evidence="9 10" type="primary">fliQ</name>
    <name evidence="10" type="ORF">O4H49_06780</name>
</gene>
<sequence>MSEVEVVEVGREAVWVMLKMGFPVLLVALLVGLIISLFQALTQLQEMTLTFVPKLIIISLTIVATAPYMTQTLGTFTEMIMDRIVALG</sequence>
<evidence type="ECO:0000256" key="6">
    <source>
        <dbReference type="ARBA" id="ARBA00022989"/>
    </source>
</evidence>
<evidence type="ECO:0000256" key="8">
    <source>
        <dbReference type="ARBA" id="ARBA00023143"/>
    </source>
</evidence>
<keyword evidence="5 9" id="KW-0812">Transmembrane</keyword>
<evidence type="ECO:0000256" key="3">
    <source>
        <dbReference type="ARBA" id="ARBA00021718"/>
    </source>
</evidence>